<dbReference type="InterPro" id="IPR037185">
    <property type="entry name" value="EmrE-like"/>
</dbReference>
<evidence type="ECO:0000256" key="5">
    <source>
        <dbReference type="ARBA" id="ARBA00023136"/>
    </source>
</evidence>
<dbReference type="InterPro" id="IPR000620">
    <property type="entry name" value="EamA_dom"/>
</dbReference>
<dbReference type="SUPFAM" id="SSF103481">
    <property type="entry name" value="Multidrug resistance efflux transporter EmrE"/>
    <property type="match status" value="2"/>
</dbReference>
<name>A0A1X0Y9H3_MYCSI</name>
<evidence type="ECO:0000256" key="2">
    <source>
        <dbReference type="ARBA" id="ARBA00007362"/>
    </source>
</evidence>
<dbReference type="Proteomes" id="UP000193040">
    <property type="component" value="Unassembled WGS sequence"/>
</dbReference>
<keyword evidence="4" id="KW-1133">Transmembrane helix</keyword>
<evidence type="ECO:0000313" key="7">
    <source>
        <dbReference type="Proteomes" id="UP000193040"/>
    </source>
</evidence>
<keyword evidence="5" id="KW-0472">Membrane</keyword>
<proteinExistence type="inferred from homology"/>
<dbReference type="Pfam" id="PF00892">
    <property type="entry name" value="EamA"/>
    <property type="match status" value="1"/>
</dbReference>
<evidence type="ECO:0000313" key="6">
    <source>
        <dbReference type="EMBL" id="ORJ61815.1"/>
    </source>
</evidence>
<dbReference type="EMBL" id="MZZM01000014">
    <property type="protein sequence ID" value="ORJ61815.1"/>
    <property type="molecule type" value="Genomic_DNA"/>
</dbReference>
<comment type="caution">
    <text evidence="6">The sequence shown here is derived from an EMBL/GenBank/DDBJ whole genome shotgun (WGS) entry which is preliminary data.</text>
</comment>
<protein>
    <submittedName>
        <fullName evidence="6">EamA family transporter</fullName>
    </submittedName>
</protein>
<comment type="similarity">
    <text evidence="2">Belongs to the EamA transporter family.</text>
</comment>
<comment type="subcellular location">
    <subcellularLocation>
        <location evidence="1">Membrane</location>
        <topology evidence="1">Multi-pass membrane protein</topology>
    </subcellularLocation>
</comment>
<dbReference type="GO" id="GO:0016020">
    <property type="term" value="C:membrane"/>
    <property type="evidence" value="ECO:0007669"/>
    <property type="project" value="UniProtKB-SubCell"/>
</dbReference>
<dbReference type="PANTHER" id="PTHR32322:SF2">
    <property type="entry name" value="EAMA DOMAIN-CONTAINING PROTEIN"/>
    <property type="match status" value="1"/>
</dbReference>
<organism evidence="6 7">
    <name type="scientific">Mycobacterium simiae</name>
    <name type="common">Mycobacterium habana</name>
    <dbReference type="NCBI Taxonomy" id="1784"/>
    <lineage>
        <taxon>Bacteria</taxon>
        <taxon>Bacillati</taxon>
        <taxon>Actinomycetota</taxon>
        <taxon>Actinomycetes</taxon>
        <taxon>Mycobacteriales</taxon>
        <taxon>Mycobacteriaceae</taxon>
        <taxon>Mycobacterium</taxon>
        <taxon>Mycobacterium simiae complex</taxon>
    </lineage>
</organism>
<evidence type="ECO:0000256" key="3">
    <source>
        <dbReference type="ARBA" id="ARBA00022692"/>
    </source>
</evidence>
<accession>A0A1X0Y9H3</accession>
<keyword evidence="7" id="KW-1185">Reference proteome</keyword>
<reference evidence="6 7" key="1">
    <citation type="submission" date="2017-03" db="EMBL/GenBank/DDBJ databases">
        <title>Genomic insights into Mycobacterium simiae human colonization.</title>
        <authorList>
            <person name="Steffani J.L."/>
            <person name="Brunck M.E."/>
            <person name="Cruz E."/>
            <person name="Montiel R."/>
            <person name="Barona F."/>
        </authorList>
    </citation>
    <scope>NUCLEOTIDE SEQUENCE [LARGE SCALE GENOMIC DNA]</scope>
    <source>
        <strain evidence="6 7">MsiGto</strain>
    </source>
</reference>
<dbReference type="STRING" id="1784.VC42_21330"/>
<evidence type="ECO:0000256" key="1">
    <source>
        <dbReference type="ARBA" id="ARBA00004141"/>
    </source>
</evidence>
<evidence type="ECO:0000256" key="4">
    <source>
        <dbReference type="ARBA" id="ARBA00022989"/>
    </source>
</evidence>
<gene>
    <name evidence="6" type="ORF">B5M45_08790</name>
</gene>
<sequence>MLAAYPVEALLLGLLAFTVGGPIHSGAIFWGCLYGVGQAFGMWAFYAALGSGPISVVAPLAGVLNAAVPVAVGVALGERPGPAASAGVGLAIVAVMLVSREATGDGASRFRFTAKVAGLTTLAGCAFGLDLVFLHQSPHDSKLWPLMFARLSATVVITILAASRRNLRLPRGQSLKLALAIALLDICALVTQLIALQSWLLSLASIMISLYPAATVVLAMIVLRERVTRWQGIGMVMAMGSVAMIAAS</sequence>
<dbReference type="PANTHER" id="PTHR32322">
    <property type="entry name" value="INNER MEMBRANE TRANSPORTER"/>
    <property type="match status" value="1"/>
</dbReference>
<dbReference type="InterPro" id="IPR050638">
    <property type="entry name" value="AA-Vitamin_Transporters"/>
</dbReference>
<keyword evidence="3" id="KW-0812">Transmembrane</keyword>
<dbReference type="AlphaFoldDB" id="A0A1X0Y9H3"/>